<feature type="compositionally biased region" description="Low complexity" evidence="5">
    <location>
        <begin position="170"/>
        <end position="194"/>
    </location>
</feature>
<keyword evidence="3 6" id="KW-1133">Transmembrane helix</keyword>
<dbReference type="Proteomes" id="UP000800041">
    <property type="component" value="Unassembled WGS sequence"/>
</dbReference>
<dbReference type="AlphaFoldDB" id="A0A6G1GUN9"/>
<comment type="subcellular location">
    <subcellularLocation>
        <location evidence="1">Membrane</location>
        <topology evidence="1">Single-pass membrane protein</topology>
    </subcellularLocation>
</comment>
<evidence type="ECO:0000256" key="6">
    <source>
        <dbReference type="SAM" id="Phobius"/>
    </source>
</evidence>
<evidence type="ECO:0000313" key="8">
    <source>
        <dbReference type="Proteomes" id="UP000800041"/>
    </source>
</evidence>
<evidence type="ECO:0000256" key="1">
    <source>
        <dbReference type="ARBA" id="ARBA00004167"/>
    </source>
</evidence>
<accession>A0A6G1GUN9</accession>
<evidence type="ECO:0000313" key="7">
    <source>
        <dbReference type="EMBL" id="KAF1984469.1"/>
    </source>
</evidence>
<feature type="compositionally biased region" description="Basic and acidic residues" evidence="5">
    <location>
        <begin position="261"/>
        <end position="279"/>
    </location>
</feature>
<dbReference type="SUPFAM" id="SSF50370">
    <property type="entry name" value="Ricin B-like lectins"/>
    <property type="match status" value="1"/>
</dbReference>
<feature type="region of interest" description="Disordered" evidence="5">
    <location>
        <begin position="261"/>
        <end position="307"/>
    </location>
</feature>
<evidence type="ECO:0000256" key="4">
    <source>
        <dbReference type="ARBA" id="ARBA00023136"/>
    </source>
</evidence>
<dbReference type="GO" id="GO:0016020">
    <property type="term" value="C:membrane"/>
    <property type="evidence" value="ECO:0007669"/>
    <property type="project" value="UniProtKB-SubCell"/>
</dbReference>
<evidence type="ECO:0000256" key="3">
    <source>
        <dbReference type="ARBA" id="ARBA00022989"/>
    </source>
</evidence>
<evidence type="ECO:0000256" key="5">
    <source>
        <dbReference type="SAM" id="MobiDB-lite"/>
    </source>
</evidence>
<feature type="transmembrane region" description="Helical" evidence="6">
    <location>
        <begin position="204"/>
        <end position="227"/>
    </location>
</feature>
<keyword evidence="4 6" id="KW-0472">Membrane</keyword>
<dbReference type="PANTHER" id="PTHR15549:SF6">
    <property type="entry name" value="MID2 DOMAIN-CONTAINING PROTEIN"/>
    <property type="match status" value="1"/>
</dbReference>
<dbReference type="OrthoDB" id="4158815at2759"/>
<dbReference type="EMBL" id="ML977168">
    <property type="protein sequence ID" value="KAF1984469.1"/>
    <property type="molecule type" value="Genomic_DNA"/>
</dbReference>
<reference evidence="7" key="1">
    <citation type="journal article" date="2020" name="Stud. Mycol.">
        <title>101 Dothideomycetes genomes: a test case for predicting lifestyles and emergence of pathogens.</title>
        <authorList>
            <person name="Haridas S."/>
            <person name="Albert R."/>
            <person name="Binder M."/>
            <person name="Bloem J."/>
            <person name="Labutti K."/>
            <person name="Salamov A."/>
            <person name="Andreopoulos B."/>
            <person name="Baker S."/>
            <person name="Barry K."/>
            <person name="Bills G."/>
            <person name="Bluhm B."/>
            <person name="Cannon C."/>
            <person name="Castanera R."/>
            <person name="Culley D."/>
            <person name="Daum C."/>
            <person name="Ezra D."/>
            <person name="Gonzalez J."/>
            <person name="Henrissat B."/>
            <person name="Kuo A."/>
            <person name="Liang C."/>
            <person name="Lipzen A."/>
            <person name="Lutzoni F."/>
            <person name="Magnuson J."/>
            <person name="Mondo S."/>
            <person name="Nolan M."/>
            <person name="Ohm R."/>
            <person name="Pangilinan J."/>
            <person name="Park H.-J."/>
            <person name="Ramirez L."/>
            <person name="Alfaro M."/>
            <person name="Sun H."/>
            <person name="Tritt A."/>
            <person name="Yoshinaga Y."/>
            <person name="Zwiers L.-H."/>
            <person name="Turgeon B."/>
            <person name="Goodwin S."/>
            <person name="Spatafora J."/>
            <person name="Crous P."/>
            <person name="Grigoriev I."/>
        </authorList>
    </citation>
    <scope>NUCLEOTIDE SEQUENCE</scope>
    <source>
        <strain evidence="7">CBS 113979</strain>
    </source>
</reference>
<gene>
    <name evidence="7" type="ORF">K402DRAFT_422972</name>
</gene>
<protein>
    <recommendedName>
        <fullName evidence="9">Ricin B lectin domain-containing protein</fullName>
    </recommendedName>
</protein>
<evidence type="ECO:0000256" key="2">
    <source>
        <dbReference type="ARBA" id="ARBA00022692"/>
    </source>
</evidence>
<name>A0A6G1GUN9_9PEZI</name>
<dbReference type="Gene3D" id="2.80.10.50">
    <property type="match status" value="1"/>
</dbReference>
<proteinExistence type="predicted"/>
<evidence type="ECO:0008006" key="9">
    <source>
        <dbReference type="Google" id="ProtNLM"/>
    </source>
</evidence>
<dbReference type="PANTHER" id="PTHR15549">
    <property type="entry name" value="PAIRED IMMUNOGLOBULIN-LIKE TYPE 2 RECEPTOR"/>
    <property type="match status" value="1"/>
</dbReference>
<dbReference type="InterPro" id="IPR051694">
    <property type="entry name" value="Immunoregulatory_rcpt-like"/>
</dbReference>
<organism evidence="7 8">
    <name type="scientific">Aulographum hederae CBS 113979</name>
    <dbReference type="NCBI Taxonomy" id="1176131"/>
    <lineage>
        <taxon>Eukaryota</taxon>
        <taxon>Fungi</taxon>
        <taxon>Dikarya</taxon>
        <taxon>Ascomycota</taxon>
        <taxon>Pezizomycotina</taxon>
        <taxon>Dothideomycetes</taxon>
        <taxon>Pleosporomycetidae</taxon>
        <taxon>Aulographales</taxon>
        <taxon>Aulographaceae</taxon>
    </lineage>
</organism>
<keyword evidence="2 6" id="KW-0812">Transmembrane</keyword>
<dbReference type="CDD" id="cd00161">
    <property type="entry name" value="beta-trefoil_Ricin-like"/>
    <property type="match status" value="1"/>
</dbReference>
<dbReference type="GO" id="GO:0071944">
    <property type="term" value="C:cell periphery"/>
    <property type="evidence" value="ECO:0007669"/>
    <property type="project" value="UniProtKB-ARBA"/>
</dbReference>
<keyword evidence="8" id="KW-1185">Reference proteome</keyword>
<feature type="region of interest" description="Disordered" evidence="5">
    <location>
        <begin position="170"/>
        <end position="196"/>
    </location>
</feature>
<sequence>MADLNPNVWYQIIENRTTFEKSSLQAAGTGVFFAAPGPDKGQYWQIQQASPPSSRQKRYQLRNKWAGIKKQLAVCHNANELDPSRTQPCFLPTTGNNEQLWTIDPWDDDIGSHKIQNAANGTRYYMDSHPGNPLFMASETGYDHVAQRWLFKSIGLVNDGEFSATIMASTSTSSSSTPQPTAQNTSNSGKCSSKSCKKALSPGAAAGIGVGVAVMVIISILVMFVLIRRKRQRKQRDSVGKAELDGSSEVKGLDIAYTAHEKRRESVHEAPIDAGRFEMESSPMLAELPGSGANNGGMHGVNSRLGS</sequence>
<dbReference type="InterPro" id="IPR035992">
    <property type="entry name" value="Ricin_B-like_lectins"/>
</dbReference>